<dbReference type="Proteomes" id="UP000010474">
    <property type="component" value="Chromosome"/>
</dbReference>
<reference evidence="2" key="1">
    <citation type="journal article" date="2013" name="Proc. Natl. Acad. Sci. U.S.A.">
        <title>Improving the coverage of the cyanobacterial phylum using diversity-driven genome sequencing.</title>
        <authorList>
            <person name="Shih P.M."/>
            <person name="Wu D."/>
            <person name="Latifi A."/>
            <person name="Axen S.D."/>
            <person name="Fewer D.P."/>
            <person name="Talla E."/>
            <person name="Calteau A."/>
            <person name="Cai F."/>
            <person name="Tandeau de Marsac N."/>
            <person name="Rippka R."/>
            <person name="Herdman M."/>
            <person name="Sivonen K."/>
            <person name="Coursin T."/>
            <person name="Laurent T."/>
            <person name="Goodwin L."/>
            <person name="Nolan M."/>
            <person name="Davenport K.W."/>
            <person name="Han C.S."/>
            <person name="Rubin E.M."/>
            <person name="Eisen J.A."/>
            <person name="Woyke T."/>
            <person name="Gugger M."/>
            <person name="Kerfeld C.A."/>
        </authorList>
    </citation>
    <scope>NUCLEOTIDE SEQUENCE [LARGE SCALE GENOMIC DNA]</scope>
    <source>
        <strain evidence="2">ATCC 27899 / PCC 7122</strain>
    </source>
</reference>
<dbReference type="KEGG" id="acy:Anacy_3629"/>
<dbReference type="eggNOG" id="ENOG5033HHB">
    <property type="taxonomic scope" value="Bacteria"/>
</dbReference>
<gene>
    <name evidence="1" type="ordered locus">Anacy_3629</name>
</gene>
<proteinExistence type="predicted"/>
<name>K9ZKC9_ANACC</name>
<evidence type="ECO:0000313" key="1">
    <source>
        <dbReference type="EMBL" id="AFZ59022.1"/>
    </source>
</evidence>
<dbReference type="PATRIC" id="fig|272123.3.peg.3946"/>
<evidence type="ECO:0000313" key="2">
    <source>
        <dbReference type="Proteomes" id="UP000010474"/>
    </source>
</evidence>
<keyword evidence="2" id="KW-1185">Reference proteome</keyword>
<protein>
    <submittedName>
        <fullName evidence="1">Uncharacterized protein</fullName>
    </submittedName>
</protein>
<dbReference type="HOGENOM" id="CLU_197650_1_0_3"/>
<accession>K9ZKC9</accession>
<organism evidence="1 2">
    <name type="scientific">Anabaena cylindrica (strain ATCC 27899 / PCC 7122)</name>
    <dbReference type="NCBI Taxonomy" id="272123"/>
    <lineage>
        <taxon>Bacteria</taxon>
        <taxon>Bacillati</taxon>
        <taxon>Cyanobacteriota</taxon>
        <taxon>Cyanophyceae</taxon>
        <taxon>Nostocales</taxon>
        <taxon>Nostocaceae</taxon>
        <taxon>Anabaena</taxon>
    </lineage>
</organism>
<dbReference type="AlphaFoldDB" id="K9ZKC9"/>
<dbReference type="EMBL" id="CP003659">
    <property type="protein sequence ID" value="AFZ59022.1"/>
    <property type="molecule type" value="Genomic_DNA"/>
</dbReference>
<dbReference type="OrthoDB" id="573720at2"/>
<sequence length="59" mass="7120">MAPKHTKIQFPLWQYLNQPLFNHETKVIWSPQRFALLWRIELLERCLAKHSDAKGPQQH</sequence>